<dbReference type="PRINTS" id="PR00119">
    <property type="entry name" value="CATATPASE"/>
</dbReference>
<reference evidence="11" key="2">
    <citation type="submission" date="2022-07" db="EMBL/GenBank/DDBJ databases">
        <title>Complete genome of Mycoplasma caviae type strain G122.</title>
        <authorList>
            <person name="Spergser J."/>
        </authorList>
    </citation>
    <scope>NUCLEOTIDE SEQUENCE</scope>
    <source>
        <strain evidence="11">G122</strain>
    </source>
</reference>
<dbReference type="Pfam" id="PF13246">
    <property type="entry name" value="Cation_ATPase"/>
    <property type="match status" value="1"/>
</dbReference>
<sequence>MSKKYKKDYNGLSSKEVSERFEKYGENTLLKSKKLNVFTAFFKQFCDPMVILLIIAAIISLTLAIVDHVQGHKLLRDLIVSYVEPGIIMLVIVLNSMLGAYQEIKSDQAVRALEKINQVNATVIRDGKTQVIPANLLVPGDLVILASGDTINADGRLIDSFNLEVVESSLTGESFAVSKCANLSANDDKILANNKHLVYSCTYVTGGKATYVVEYTGAQTEIGKINSMIQVQNKNTTPLQIKLNKLSKWFGYGGIILLFISFILQIILNNVHSGIWNNSSTYTSALVTAISLAVAAIPEGLITFTTVILSIGVSKMSKQKALVKNLLAVETLGSASIICSDKTGTLTENKMSVVDAYRLNTLWSAQRDEQVFKPLAKYLTLCNDAFISLEDDGKWKEVGDPTETGLLRYAYSYGYKKEELLKEYPILTSIPFDSNRKMHSVVFKENDHFLLVTKGAPEVLLERCNNLDTEDINKINQQWSNNAYRVLAVAKKVVKDYKIDFNDENDLEFVGLVAMIDPPRVEVANSIKQAQDAGIKVVMITGDQINTAKAIAQNLGIFKDGDLCLEGKDLANLTQSQLEEKIANISVYARVNPEDKLRIVQAWQSHQKVVAMTGDGVNDAPALKTSDIGCAMGIVGTDVSKQAADLILVDDNFNTIVNSVKNGRLIFDKIKTVILNLLISSLTEILVMLIGMVAFYLSYRQHYKDGFYILGASQLLWINLLTHGLPAIALGFVDSGKDVMKRQPFSKNESIFARGMGIDLIWQSCILSLLSLISYWLGAEYALKNNLDLVSVASTTCFVTMALAASLNSINLMSNKSIFVSSLKKYWIVWLAALFSAICSLIVVIIPQLASVFRMSSEYIYHPTLIALSLPLGLGLIVANEIKKLGKLIVFNYKNNNLKIK</sequence>
<dbReference type="Gene3D" id="3.40.50.1000">
    <property type="entry name" value="HAD superfamily/HAD-like"/>
    <property type="match status" value="1"/>
</dbReference>
<keyword evidence="4" id="KW-0547">Nucleotide-binding</keyword>
<dbReference type="GO" id="GO:0016020">
    <property type="term" value="C:membrane"/>
    <property type="evidence" value="ECO:0007669"/>
    <property type="project" value="UniProtKB-SubCell"/>
</dbReference>
<dbReference type="SUPFAM" id="SSF81665">
    <property type="entry name" value="Calcium ATPase, transmembrane domain M"/>
    <property type="match status" value="1"/>
</dbReference>
<dbReference type="Pfam" id="PF00690">
    <property type="entry name" value="Cation_ATPase_N"/>
    <property type="match status" value="1"/>
</dbReference>
<dbReference type="PRINTS" id="PR00120">
    <property type="entry name" value="HATPASE"/>
</dbReference>
<dbReference type="RefSeq" id="WP_126118497.1">
    <property type="nucleotide sequence ID" value="NZ_CP101806.1"/>
</dbReference>
<dbReference type="Pfam" id="PF00122">
    <property type="entry name" value="E1-E2_ATPase"/>
    <property type="match status" value="1"/>
</dbReference>
<dbReference type="PROSITE" id="PS00154">
    <property type="entry name" value="ATPASE_E1_E2"/>
    <property type="match status" value="1"/>
</dbReference>
<dbReference type="SFLD" id="SFLDF00027">
    <property type="entry name" value="p-type_atpase"/>
    <property type="match status" value="1"/>
</dbReference>
<gene>
    <name evidence="12" type="ORF">NCTC10126_00818</name>
    <name evidence="11" type="ORF">NPA07_03435</name>
</gene>
<dbReference type="Pfam" id="PF00689">
    <property type="entry name" value="Cation_ATPase_C"/>
    <property type="match status" value="1"/>
</dbReference>
<dbReference type="InterPro" id="IPR008250">
    <property type="entry name" value="ATPase_P-typ_transduc_dom_A_sf"/>
</dbReference>
<dbReference type="EMBL" id="CP101806">
    <property type="protein sequence ID" value="UUD34849.1"/>
    <property type="molecule type" value="Genomic_DNA"/>
</dbReference>
<dbReference type="SUPFAM" id="SSF81660">
    <property type="entry name" value="Metal cation-transporting ATPase, ATP-binding domain N"/>
    <property type="match status" value="1"/>
</dbReference>
<evidence type="ECO:0000313" key="11">
    <source>
        <dbReference type="EMBL" id="UUD34849.1"/>
    </source>
</evidence>
<dbReference type="InterPro" id="IPR044492">
    <property type="entry name" value="P_typ_ATPase_HD_dom"/>
</dbReference>
<dbReference type="Proteomes" id="UP000280036">
    <property type="component" value="Unassembled WGS sequence"/>
</dbReference>
<feature type="transmembrane region" description="Helical" evidence="9">
    <location>
        <begin position="716"/>
        <end position="735"/>
    </location>
</feature>
<dbReference type="SFLD" id="SFLDS00003">
    <property type="entry name" value="Haloacid_Dehalogenase"/>
    <property type="match status" value="1"/>
</dbReference>
<dbReference type="FunFam" id="3.40.50.1000:FF:000028">
    <property type="entry name" value="Calcium-transporting P-type ATPase, putative"/>
    <property type="match status" value="1"/>
</dbReference>
<feature type="transmembrane region" description="Helical" evidence="9">
    <location>
        <begin position="673"/>
        <end position="696"/>
    </location>
</feature>
<evidence type="ECO:0000313" key="12">
    <source>
        <dbReference type="EMBL" id="VDR42299.1"/>
    </source>
</evidence>
<organism evidence="12 13">
    <name type="scientific">Mycoplasmopsis caviae</name>
    <dbReference type="NCBI Taxonomy" id="55603"/>
    <lineage>
        <taxon>Bacteria</taxon>
        <taxon>Bacillati</taxon>
        <taxon>Mycoplasmatota</taxon>
        <taxon>Mycoplasmoidales</taxon>
        <taxon>Metamycoplasmataceae</taxon>
        <taxon>Mycoplasmopsis</taxon>
    </lineage>
</organism>
<evidence type="ECO:0000313" key="14">
    <source>
        <dbReference type="Proteomes" id="UP001058569"/>
    </source>
</evidence>
<feature type="transmembrane region" description="Helical" evidence="9">
    <location>
        <begin position="249"/>
        <end position="268"/>
    </location>
</feature>
<evidence type="ECO:0000256" key="4">
    <source>
        <dbReference type="ARBA" id="ARBA00022741"/>
    </source>
</evidence>
<keyword evidence="7 9" id="KW-1133">Transmembrane helix</keyword>
<evidence type="ECO:0000256" key="9">
    <source>
        <dbReference type="SAM" id="Phobius"/>
    </source>
</evidence>
<dbReference type="InterPro" id="IPR004014">
    <property type="entry name" value="ATPase_P-typ_cation-transptr_N"/>
</dbReference>
<dbReference type="EC" id="3.6.3.8" evidence="12"/>
<dbReference type="Gene3D" id="2.70.150.10">
    <property type="entry name" value="Calcium-transporting ATPase, cytoplasmic transduction domain A"/>
    <property type="match status" value="1"/>
</dbReference>
<evidence type="ECO:0000256" key="6">
    <source>
        <dbReference type="ARBA" id="ARBA00022967"/>
    </source>
</evidence>
<keyword evidence="14" id="KW-1185">Reference proteome</keyword>
<dbReference type="SUPFAM" id="SSF81653">
    <property type="entry name" value="Calcium ATPase, transduction domain A"/>
    <property type="match status" value="1"/>
</dbReference>
<evidence type="ECO:0000256" key="2">
    <source>
        <dbReference type="ARBA" id="ARBA00005675"/>
    </source>
</evidence>
<dbReference type="InterPro" id="IPR018303">
    <property type="entry name" value="ATPase_P-typ_P_site"/>
</dbReference>
<evidence type="ECO:0000256" key="3">
    <source>
        <dbReference type="ARBA" id="ARBA00022692"/>
    </source>
</evidence>
<dbReference type="SMART" id="SM00831">
    <property type="entry name" value="Cation_ATPase_N"/>
    <property type="match status" value="1"/>
</dbReference>
<dbReference type="GO" id="GO:0016887">
    <property type="term" value="F:ATP hydrolysis activity"/>
    <property type="evidence" value="ECO:0007669"/>
    <property type="project" value="InterPro"/>
</dbReference>
<keyword evidence="12" id="KW-0378">Hydrolase</keyword>
<keyword evidence="3 9" id="KW-0812">Transmembrane</keyword>
<feature type="transmembrane region" description="Helical" evidence="9">
    <location>
        <begin position="789"/>
        <end position="807"/>
    </location>
</feature>
<dbReference type="AlphaFoldDB" id="A0A3P8KAA1"/>
<feature type="transmembrane region" description="Helical" evidence="9">
    <location>
        <begin position="288"/>
        <end position="311"/>
    </location>
</feature>
<feature type="transmembrane region" description="Helical" evidence="9">
    <location>
        <begin position="827"/>
        <end position="847"/>
    </location>
</feature>
<dbReference type="Gene3D" id="1.20.1110.10">
    <property type="entry name" value="Calcium-transporting ATPase, transmembrane domain"/>
    <property type="match status" value="1"/>
</dbReference>
<evidence type="ECO:0000256" key="1">
    <source>
        <dbReference type="ARBA" id="ARBA00004141"/>
    </source>
</evidence>
<comment type="subcellular location">
    <subcellularLocation>
        <location evidence="1">Membrane</location>
        <topology evidence="1">Multi-pass membrane protein</topology>
    </subcellularLocation>
</comment>
<dbReference type="PANTHER" id="PTHR42861">
    <property type="entry name" value="CALCIUM-TRANSPORTING ATPASE"/>
    <property type="match status" value="1"/>
</dbReference>
<dbReference type="InterPro" id="IPR023299">
    <property type="entry name" value="ATPase_P-typ_cyto_dom_N"/>
</dbReference>
<feature type="transmembrane region" description="Helical" evidence="9">
    <location>
        <begin position="756"/>
        <end position="777"/>
    </location>
</feature>
<evidence type="ECO:0000256" key="5">
    <source>
        <dbReference type="ARBA" id="ARBA00022840"/>
    </source>
</evidence>
<dbReference type="GO" id="GO:0005524">
    <property type="term" value="F:ATP binding"/>
    <property type="evidence" value="ECO:0007669"/>
    <property type="project" value="UniProtKB-KW"/>
</dbReference>
<reference evidence="12 13" key="1">
    <citation type="submission" date="2018-12" db="EMBL/GenBank/DDBJ databases">
        <authorList>
            <consortium name="Pathogen Informatics"/>
        </authorList>
    </citation>
    <scope>NUCLEOTIDE SEQUENCE [LARGE SCALE GENOMIC DNA]</scope>
    <source>
        <strain evidence="12 13">NCTC10126</strain>
    </source>
</reference>
<name>A0A3P8KAA1_9BACT</name>
<dbReference type="NCBIfam" id="TIGR01494">
    <property type="entry name" value="ATPase_P-type"/>
    <property type="match status" value="3"/>
</dbReference>
<evidence type="ECO:0000259" key="10">
    <source>
        <dbReference type="SMART" id="SM00831"/>
    </source>
</evidence>
<keyword evidence="6" id="KW-1278">Translocase</keyword>
<dbReference type="Proteomes" id="UP001058569">
    <property type="component" value="Chromosome"/>
</dbReference>
<evidence type="ECO:0000256" key="7">
    <source>
        <dbReference type="ARBA" id="ARBA00022989"/>
    </source>
</evidence>
<dbReference type="InterPro" id="IPR001757">
    <property type="entry name" value="P_typ_ATPase"/>
</dbReference>
<dbReference type="SFLD" id="SFLDG00002">
    <property type="entry name" value="C1.7:_P-type_atpase_like"/>
    <property type="match status" value="1"/>
</dbReference>
<dbReference type="Gene3D" id="3.40.1110.10">
    <property type="entry name" value="Calcium-transporting ATPase, cytoplasmic domain N"/>
    <property type="match status" value="1"/>
</dbReference>
<keyword evidence="5" id="KW-0067">ATP-binding</keyword>
<dbReference type="EMBL" id="UZVY01000001">
    <property type="protein sequence ID" value="VDR42299.1"/>
    <property type="molecule type" value="Genomic_DNA"/>
</dbReference>
<protein>
    <submittedName>
        <fullName evidence="12">Calcium-transporting ATPase lmo0841</fullName>
        <ecNumber evidence="12">3.6.3.8</ecNumber>
    </submittedName>
    <submittedName>
        <fullName evidence="11">Cation-transporting P-type ATPase</fullName>
    </submittedName>
</protein>
<dbReference type="InterPro" id="IPR036412">
    <property type="entry name" value="HAD-like_sf"/>
</dbReference>
<proteinExistence type="inferred from homology"/>
<dbReference type="InterPro" id="IPR023214">
    <property type="entry name" value="HAD_sf"/>
</dbReference>
<feature type="transmembrane region" description="Helical" evidence="9">
    <location>
        <begin position="49"/>
        <end position="66"/>
    </location>
</feature>
<dbReference type="OrthoDB" id="9813266at2"/>
<feature type="domain" description="Cation-transporting P-type ATPase N-terminal" evidence="10">
    <location>
        <begin position="3"/>
        <end position="65"/>
    </location>
</feature>
<dbReference type="InterPro" id="IPR006068">
    <property type="entry name" value="ATPase_P-typ_cation-transptr_C"/>
</dbReference>
<dbReference type="InterPro" id="IPR059000">
    <property type="entry name" value="ATPase_P-type_domA"/>
</dbReference>
<feature type="transmembrane region" description="Helical" evidence="9">
    <location>
        <begin position="859"/>
        <end position="879"/>
    </location>
</feature>
<feature type="transmembrane region" description="Helical" evidence="9">
    <location>
        <begin position="78"/>
        <end position="101"/>
    </location>
</feature>
<evidence type="ECO:0000313" key="13">
    <source>
        <dbReference type="Proteomes" id="UP000280036"/>
    </source>
</evidence>
<evidence type="ECO:0000256" key="8">
    <source>
        <dbReference type="ARBA" id="ARBA00023136"/>
    </source>
</evidence>
<dbReference type="SUPFAM" id="SSF56784">
    <property type="entry name" value="HAD-like"/>
    <property type="match status" value="1"/>
</dbReference>
<keyword evidence="8 9" id="KW-0472">Membrane</keyword>
<accession>A0A3P8KAA1</accession>
<dbReference type="InterPro" id="IPR023298">
    <property type="entry name" value="ATPase_P-typ_TM_dom_sf"/>
</dbReference>
<comment type="similarity">
    <text evidence="2">Belongs to the cation transport ATPase (P-type) (TC 3.A.3) family. Type IIA subfamily.</text>
</comment>